<dbReference type="Proteomes" id="UP001171122">
    <property type="component" value="Unassembled WGS sequence"/>
</dbReference>
<dbReference type="AlphaFoldDB" id="A0AAW7B620"/>
<accession>A0AAW7B620</accession>
<keyword evidence="2" id="KW-1185">Reference proteome</keyword>
<dbReference type="EMBL" id="JARQXC010000036">
    <property type="protein sequence ID" value="MDL2334232.1"/>
    <property type="molecule type" value="Genomic_DNA"/>
</dbReference>
<gene>
    <name evidence="1" type="ORF">P8A28_15065</name>
</gene>
<evidence type="ECO:0000313" key="1">
    <source>
        <dbReference type="EMBL" id="MDL2334232.1"/>
    </source>
</evidence>
<organism evidence="1 2">
    <name type="scientific">Brucella inopinata</name>
    <dbReference type="NCBI Taxonomy" id="1218315"/>
    <lineage>
        <taxon>Bacteria</taxon>
        <taxon>Pseudomonadati</taxon>
        <taxon>Pseudomonadota</taxon>
        <taxon>Alphaproteobacteria</taxon>
        <taxon>Hyphomicrobiales</taxon>
        <taxon>Brucellaceae</taxon>
        <taxon>Brucella/Ochrobactrum group</taxon>
        <taxon>Brucella</taxon>
    </lineage>
</organism>
<protein>
    <submittedName>
        <fullName evidence="1">Uncharacterized protein</fullName>
    </submittedName>
</protein>
<dbReference type="RefSeq" id="WP_134789824.1">
    <property type="nucleotide sequence ID" value="NZ_JARQXC010000036.1"/>
</dbReference>
<sequence length="60" mass="6394">MSVSFKYPSCGGIQFTASADIEAENDFIGSVCVSCGHTIIDKDIERQVAAIAKKSVADRL</sequence>
<name>A0AAW7B620_9HYPH</name>
<reference evidence="1" key="1">
    <citation type="journal article" date="2023" name="Front. Microbiol.">
        <title>Isolation of Brucella inopinata from a White's tree frog (Litoria caerulea): pose exotic frogs a potential risk to human health?</title>
        <authorList>
            <person name="Scholz H.C."/>
            <person name="Heckers K.O."/>
            <person name="Appelt S."/>
            <person name="Geier-Doemling D."/>
            <person name="Schlegel P."/>
            <person name="Wattam A.R."/>
        </authorList>
    </citation>
    <scope>NUCLEOTIDE SEQUENCE</scope>
    <source>
        <strain evidence="1">FO700662</strain>
    </source>
</reference>
<comment type="caution">
    <text evidence="1">The sequence shown here is derived from an EMBL/GenBank/DDBJ whole genome shotgun (WGS) entry which is preliminary data.</text>
</comment>
<evidence type="ECO:0000313" key="2">
    <source>
        <dbReference type="Proteomes" id="UP001171122"/>
    </source>
</evidence>
<proteinExistence type="predicted"/>